<dbReference type="Pfam" id="PF22624">
    <property type="entry name" value="AASDHPPT_N"/>
    <property type="match status" value="1"/>
</dbReference>
<sequence>MLHLYCCDVSKLTDEEFLRMYQLSDKQRQEKADRLKHLPSKKLSLAAGMLARVSIAQKLNLRPEDISFRNHKGGKPYAEGLDIHFSLSHSGNLAVCAISDKPVGIDVEQNKKANFNVARRCFTKAELQYVLSRKEKSQQRFFEVWTKKEAYVKLLGTGIQDFLKFNVVGNKTIDTIFYQNYTVSVARK</sequence>
<dbReference type="PANTHER" id="PTHR12215">
    <property type="entry name" value="PHOSPHOPANTETHEINE TRANSFERASE"/>
    <property type="match status" value="1"/>
</dbReference>
<dbReference type="GO" id="GO:0000287">
    <property type="term" value="F:magnesium ion binding"/>
    <property type="evidence" value="ECO:0007669"/>
    <property type="project" value="InterPro"/>
</dbReference>
<dbReference type="RefSeq" id="WP_249311435.1">
    <property type="nucleotide sequence ID" value="NZ_JACRSU010000001.1"/>
</dbReference>
<comment type="similarity">
    <text evidence="1">Belongs to the P-Pant transferase superfamily. Gsp/Sfp/HetI/AcpT family.</text>
</comment>
<feature type="domain" description="4'-phosphopantetheinyl transferase" evidence="3">
    <location>
        <begin position="102"/>
        <end position="168"/>
    </location>
</feature>
<organism evidence="5 6">
    <name type="scientific">Congzhengia minquanensis</name>
    <dbReference type="NCBI Taxonomy" id="2763657"/>
    <lineage>
        <taxon>Bacteria</taxon>
        <taxon>Bacillati</taxon>
        <taxon>Bacillota</taxon>
        <taxon>Clostridia</taxon>
        <taxon>Eubacteriales</taxon>
        <taxon>Oscillospiraceae</taxon>
        <taxon>Congzhengia</taxon>
    </lineage>
</organism>
<dbReference type="InterPro" id="IPR008278">
    <property type="entry name" value="4-PPantetheinyl_Trfase_dom"/>
</dbReference>
<gene>
    <name evidence="5" type="ORF">H8698_04980</name>
</gene>
<dbReference type="SUPFAM" id="SSF56214">
    <property type="entry name" value="4'-phosphopantetheinyl transferase"/>
    <property type="match status" value="2"/>
</dbReference>
<proteinExistence type="inferred from homology"/>
<dbReference type="InterPro" id="IPR055066">
    <property type="entry name" value="AASDHPPT_N"/>
</dbReference>
<dbReference type="GO" id="GO:0019878">
    <property type="term" value="P:lysine biosynthetic process via aminoadipic acid"/>
    <property type="evidence" value="ECO:0007669"/>
    <property type="project" value="TreeGrafter"/>
</dbReference>
<keyword evidence="6" id="KW-1185">Reference proteome</keyword>
<evidence type="ECO:0000259" key="3">
    <source>
        <dbReference type="Pfam" id="PF01648"/>
    </source>
</evidence>
<dbReference type="EMBL" id="JACRSU010000001">
    <property type="protein sequence ID" value="MBC8540326.1"/>
    <property type="molecule type" value="Genomic_DNA"/>
</dbReference>
<name>A0A926DM16_9FIRM</name>
<keyword evidence="2 5" id="KW-0808">Transferase</keyword>
<dbReference type="GO" id="GO:0008897">
    <property type="term" value="F:holo-[acyl-carrier-protein] synthase activity"/>
    <property type="evidence" value="ECO:0007669"/>
    <property type="project" value="InterPro"/>
</dbReference>
<feature type="domain" description="4'-phosphopantetheinyl transferase N-terminal" evidence="4">
    <location>
        <begin position="13"/>
        <end position="97"/>
    </location>
</feature>
<evidence type="ECO:0000256" key="2">
    <source>
        <dbReference type="ARBA" id="ARBA00022679"/>
    </source>
</evidence>
<accession>A0A926DM16</accession>
<dbReference type="PANTHER" id="PTHR12215:SF10">
    <property type="entry name" value="L-AMINOADIPATE-SEMIALDEHYDE DEHYDROGENASE-PHOSPHOPANTETHEINYL TRANSFERASE"/>
    <property type="match status" value="1"/>
</dbReference>
<dbReference type="Proteomes" id="UP000611762">
    <property type="component" value="Unassembled WGS sequence"/>
</dbReference>
<dbReference type="AlphaFoldDB" id="A0A926DM16"/>
<evidence type="ECO:0000313" key="6">
    <source>
        <dbReference type="Proteomes" id="UP000611762"/>
    </source>
</evidence>
<dbReference type="Pfam" id="PF01648">
    <property type="entry name" value="ACPS"/>
    <property type="match status" value="1"/>
</dbReference>
<evidence type="ECO:0000256" key="1">
    <source>
        <dbReference type="ARBA" id="ARBA00010990"/>
    </source>
</evidence>
<evidence type="ECO:0000259" key="4">
    <source>
        <dbReference type="Pfam" id="PF22624"/>
    </source>
</evidence>
<evidence type="ECO:0000313" key="5">
    <source>
        <dbReference type="EMBL" id="MBC8540326.1"/>
    </source>
</evidence>
<dbReference type="InterPro" id="IPR050559">
    <property type="entry name" value="P-Pant_transferase_sf"/>
</dbReference>
<protein>
    <submittedName>
        <fullName evidence="5">4'-phosphopantetheinyl transferase superfamily protein</fullName>
    </submittedName>
</protein>
<dbReference type="Gene3D" id="3.90.470.20">
    <property type="entry name" value="4'-phosphopantetheinyl transferase domain"/>
    <property type="match status" value="1"/>
</dbReference>
<dbReference type="GO" id="GO:0005829">
    <property type="term" value="C:cytosol"/>
    <property type="evidence" value="ECO:0007669"/>
    <property type="project" value="TreeGrafter"/>
</dbReference>
<reference evidence="5" key="1">
    <citation type="submission" date="2020-08" db="EMBL/GenBank/DDBJ databases">
        <title>Genome public.</title>
        <authorList>
            <person name="Liu C."/>
            <person name="Sun Q."/>
        </authorList>
    </citation>
    <scope>NUCLEOTIDE SEQUENCE</scope>
    <source>
        <strain evidence="5">H8</strain>
    </source>
</reference>
<dbReference type="InterPro" id="IPR037143">
    <property type="entry name" value="4-PPantetheinyl_Trfase_dom_sf"/>
</dbReference>
<comment type="caution">
    <text evidence="5">The sequence shown here is derived from an EMBL/GenBank/DDBJ whole genome shotgun (WGS) entry which is preliminary data.</text>
</comment>